<evidence type="ECO:0000256" key="11">
    <source>
        <dbReference type="PROSITE-ProRule" id="PRU01360"/>
    </source>
</evidence>
<protein>
    <recommendedName>
        <fullName evidence="18">TonB-dependent hemoglobin/transferrin/lactoferrin receptor family protein</fullName>
    </recommendedName>
</protein>
<evidence type="ECO:0000259" key="14">
    <source>
        <dbReference type="Pfam" id="PF00593"/>
    </source>
</evidence>
<evidence type="ECO:0000256" key="4">
    <source>
        <dbReference type="ARBA" id="ARBA00022452"/>
    </source>
</evidence>
<dbReference type="PANTHER" id="PTHR30069">
    <property type="entry name" value="TONB-DEPENDENT OUTER MEMBRANE RECEPTOR"/>
    <property type="match status" value="1"/>
</dbReference>
<keyword evidence="6 13" id="KW-0732">Signal</keyword>
<dbReference type="InterPro" id="IPR011276">
    <property type="entry name" value="TonB_haem/Hb_rcpt"/>
</dbReference>
<dbReference type="InterPro" id="IPR039426">
    <property type="entry name" value="TonB-dep_rcpt-like"/>
</dbReference>
<keyword evidence="5 11" id="KW-0812">Transmembrane</keyword>
<dbReference type="Pfam" id="PF00593">
    <property type="entry name" value="TonB_dep_Rec_b-barrel"/>
    <property type="match status" value="1"/>
</dbReference>
<dbReference type="GO" id="GO:0015344">
    <property type="term" value="F:siderophore uptake transmembrane transporter activity"/>
    <property type="evidence" value="ECO:0007669"/>
    <property type="project" value="TreeGrafter"/>
</dbReference>
<feature type="domain" description="TonB-dependent receptor-like beta-barrel" evidence="14">
    <location>
        <begin position="249"/>
        <end position="689"/>
    </location>
</feature>
<organism evidence="16 17">
    <name type="scientific">Bartonella bacilliformis Ver097</name>
    <dbReference type="NCBI Taxonomy" id="1293911"/>
    <lineage>
        <taxon>Bacteria</taxon>
        <taxon>Pseudomonadati</taxon>
        <taxon>Pseudomonadota</taxon>
        <taxon>Alphaproteobacteria</taxon>
        <taxon>Hyphomicrobiales</taxon>
        <taxon>Bartonellaceae</taxon>
        <taxon>Bartonella</taxon>
    </lineage>
</organism>
<dbReference type="HOGENOM" id="CLU_008287_19_0_5"/>
<proteinExistence type="inferred from homology"/>
<evidence type="ECO:0000256" key="2">
    <source>
        <dbReference type="ARBA" id="ARBA00009810"/>
    </source>
</evidence>
<dbReference type="GO" id="GO:0044718">
    <property type="term" value="P:siderophore transmembrane transport"/>
    <property type="evidence" value="ECO:0007669"/>
    <property type="project" value="TreeGrafter"/>
</dbReference>
<keyword evidence="4 11" id="KW-1134">Transmembrane beta strand</keyword>
<dbReference type="NCBIfam" id="TIGR01785">
    <property type="entry name" value="TonB-hemin"/>
    <property type="match status" value="1"/>
</dbReference>
<evidence type="ECO:0000256" key="9">
    <source>
        <dbReference type="ARBA" id="ARBA00023170"/>
    </source>
</evidence>
<comment type="caution">
    <text evidence="16">The sequence shown here is derived from an EMBL/GenBank/DDBJ whole genome shotgun (WGS) entry which is preliminary data.</text>
</comment>
<dbReference type="CDD" id="cd01347">
    <property type="entry name" value="ligand_gated_channel"/>
    <property type="match status" value="1"/>
</dbReference>
<dbReference type="Gene3D" id="2.40.170.20">
    <property type="entry name" value="TonB-dependent receptor, beta-barrel domain"/>
    <property type="match status" value="1"/>
</dbReference>
<dbReference type="GO" id="GO:0009279">
    <property type="term" value="C:cell outer membrane"/>
    <property type="evidence" value="ECO:0007669"/>
    <property type="project" value="UniProtKB-SubCell"/>
</dbReference>
<evidence type="ECO:0008006" key="18">
    <source>
        <dbReference type="Google" id="ProtNLM"/>
    </source>
</evidence>
<evidence type="ECO:0000256" key="10">
    <source>
        <dbReference type="ARBA" id="ARBA00023237"/>
    </source>
</evidence>
<dbReference type="InterPro" id="IPR037066">
    <property type="entry name" value="Plug_dom_sf"/>
</dbReference>
<dbReference type="RefSeq" id="WP_041849336.1">
    <property type="nucleotide sequence ID" value="NZ_KL503803.1"/>
</dbReference>
<sequence>MQIKWTNIYKSCVALSALSIWVPSFVFAQNSDKSSVTDLKSIVIEGKQDLDPSSTVTILTDRQTAQDIEKKQVSDVYDVNHLNPSISYNSSNDSFIVRGLDANRVLTTIDGVPLPWLNDETRSVKGGNSTFDFNTLSTFDLIQGSDSSIYGSGALGGIIALRTLNPEDLLTEGKKWGNLTKGSYNSVDNSWQVDQAYAVRSNQTFVLFQGSLVGGHQRKNMGSIDSYGTKRTLANPADFDQNNLLFKVHQYIDHSHRLGFTAERFHYNKDTHVMNAPAIYFPRSVHEKNEKNRERFSLSYDYEGSQDTLLDAFHGQIYWQKQFNNHILSGNRVVLPKGNYLRDNQIRNTAYGLNTNSIKKVDIGTITNTLQLAINIFESKFHQYASGKDNCHLPENARGCAFLHTNQSDAPDTNSRGFGLAFENEIDFYRYHVRITPGIRYDWYTHNPQKTASYRKVPISQKLPSKSSSSHFSPKLRLEWDVHNQVALYAQWAQAFRAPSVSELYLNYINPSFYYRAGNPDLKPETSNGYDLGVKYGNMNFGGSFGAFINDYKNFIDLVDKGPSREFRLLREHYVNRAHVRIFGVETKVHWNLDNGLHSNFSLSYAHGKDLDKKEYLSSIPALKTIFGLGYTKEFWGLDFVLTLAAKNDKIAKKSSYREVPGYSLVDVLSWWKPFGKDNLIIRAGVYNIFNTKYWNAGDLPSVSPRGESPLPKDYFSQPGRSFKVSFVQKF</sequence>
<keyword evidence="10 11" id="KW-0998">Cell outer membrane</keyword>
<comment type="subcellular location">
    <subcellularLocation>
        <location evidence="1 11">Cell outer membrane</location>
        <topology evidence="1 11">Multi-pass membrane protein</topology>
    </subcellularLocation>
</comment>
<evidence type="ECO:0000256" key="3">
    <source>
        <dbReference type="ARBA" id="ARBA00022448"/>
    </source>
</evidence>
<dbReference type="InterPro" id="IPR012910">
    <property type="entry name" value="Plug_dom"/>
</dbReference>
<dbReference type="EMBL" id="ASIV01000004">
    <property type="protein sequence ID" value="KEG19971.1"/>
    <property type="molecule type" value="Genomic_DNA"/>
</dbReference>
<keyword evidence="8 11" id="KW-0472">Membrane</keyword>
<dbReference type="InterPro" id="IPR036942">
    <property type="entry name" value="Beta-barrel_TonB_sf"/>
</dbReference>
<dbReference type="AlphaFoldDB" id="A0A072R2V2"/>
<evidence type="ECO:0000256" key="6">
    <source>
        <dbReference type="ARBA" id="ARBA00022729"/>
    </source>
</evidence>
<dbReference type="Pfam" id="PF07715">
    <property type="entry name" value="Plug"/>
    <property type="match status" value="1"/>
</dbReference>
<name>A0A072R2V2_BARBA</name>
<comment type="similarity">
    <text evidence="2 11 12">Belongs to the TonB-dependent receptor family.</text>
</comment>
<evidence type="ECO:0000256" key="13">
    <source>
        <dbReference type="SAM" id="SignalP"/>
    </source>
</evidence>
<keyword evidence="3 11" id="KW-0813">Transport</keyword>
<evidence type="ECO:0000259" key="15">
    <source>
        <dbReference type="Pfam" id="PF07715"/>
    </source>
</evidence>
<dbReference type="PROSITE" id="PS52016">
    <property type="entry name" value="TONB_DEPENDENT_REC_3"/>
    <property type="match status" value="1"/>
</dbReference>
<evidence type="ECO:0000256" key="8">
    <source>
        <dbReference type="ARBA" id="ARBA00023136"/>
    </source>
</evidence>
<feature type="signal peptide" evidence="13">
    <location>
        <begin position="1"/>
        <end position="28"/>
    </location>
</feature>
<evidence type="ECO:0000256" key="12">
    <source>
        <dbReference type="RuleBase" id="RU003357"/>
    </source>
</evidence>
<keyword evidence="7 12" id="KW-0798">TonB box</keyword>
<dbReference type="SUPFAM" id="SSF56935">
    <property type="entry name" value="Porins"/>
    <property type="match status" value="1"/>
</dbReference>
<feature type="domain" description="TonB-dependent receptor plug" evidence="15">
    <location>
        <begin position="63"/>
        <end position="158"/>
    </location>
</feature>
<evidence type="ECO:0000313" key="16">
    <source>
        <dbReference type="EMBL" id="KEG19971.1"/>
    </source>
</evidence>
<evidence type="ECO:0000256" key="5">
    <source>
        <dbReference type="ARBA" id="ARBA00022692"/>
    </source>
</evidence>
<dbReference type="PATRIC" id="fig|1293911.3.peg.601"/>
<evidence type="ECO:0000313" key="17">
    <source>
        <dbReference type="Proteomes" id="UP000031740"/>
    </source>
</evidence>
<accession>A0A072R2V2</accession>
<dbReference type="Proteomes" id="UP000031740">
    <property type="component" value="Unassembled WGS sequence"/>
</dbReference>
<gene>
    <name evidence="16" type="ORF">H710_00567</name>
</gene>
<feature type="chain" id="PRO_5001683852" description="TonB-dependent hemoglobin/transferrin/lactoferrin receptor family protein" evidence="13">
    <location>
        <begin position="29"/>
        <end position="731"/>
    </location>
</feature>
<dbReference type="STRING" id="1293911.H710_00567"/>
<dbReference type="Gene3D" id="2.170.130.10">
    <property type="entry name" value="TonB-dependent receptor, plug domain"/>
    <property type="match status" value="1"/>
</dbReference>
<evidence type="ECO:0000256" key="1">
    <source>
        <dbReference type="ARBA" id="ARBA00004571"/>
    </source>
</evidence>
<dbReference type="GO" id="GO:0015232">
    <property type="term" value="F:heme transmembrane transporter activity"/>
    <property type="evidence" value="ECO:0007669"/>
    <property type="project" value="InterPro"/>
</dbReference>
<dbReference type="InterPro" id="IPR010949">
    <property type="entry name" value="TonB_Hb/transfer/lactofer_rcpt"/>
</dbReference>
<dbReference type="PANTHER" id="PTHR30069:SF29">
    <property type="entry name" value="HEMOGLOBIN AND HEMOGLOBIN-HAPTOGLOBIN-BINDING PROTEIN 1-RELATED"/>
    <property type="match status" value="1"/>
</dbReference>
<dbReference type="NCBIfam" id="TIGR01786">
    <property type="entry name" value="TonB-hemlactrns"/>
    <property type="match status" value="1"/>
</dbReference>
<reference evidence="16 17" key="1">
    <citation type="submission" date="2013-04" db="EMBL/GenBank/DDBJ databases">
        <title>The Genome Sequence of Bartonella bacilliformis Ver097.</title>
        <authorList>
            <consortium name="The Broad Institute Genomics Platform"/>
            <consortium name="The Broad Institute Genome Sequencing Center for Infectious Disease"/>
            <person name="Feldgarden M."/>
            <person name="Kirby J."/>
            <person name="Birtles R."/>
            <person name="Dasch G."/>
            <person name="Hendrix L."/>
            <person name="Koehler J."/>
            <person name="Walker B."/>
            <person name="Young S.K."/>
            <person name="Zeng Q."/>
            <person name="Gargeya S."/>
            <person name="Fitzgerald M."/>
            <person name="Haas B."/>
            <person name="Abouelleil A."/>
            <person name="Allen A.W."/>
            <person name="Alvarado L."/>
            <person name="Arachchi H.M."/>
            <person name="Berlin A.M."/>
            <person name="Chapman S.B."/>
            <person name="Gainer-Dewar J."/>
            <person name="Goldberg J."/>
            <person name="Griggs A."/>
            <person name="Gujja S."/>
            <person name="Hansen M."/>
            <person name="Howarth C."/>
            <person name="Imamovic A."/>
            <person name="Ireland A."/>
            <person name="Larimer J."/>
            <person name="McCowan C."/>
            <person name="Murphy C."/>
            <person name="Pearson M."/>
            <person name="Poon T.W."/>
            <person name="Priest M."/>
            <person name="Roberts A."/>
            <person name="Saif S."/>
            <person name="Shea T."/>
            <person name="Sisk P."/>
            <person name="Sykes S."/>
            <person name="Wortman J."/>
            <person name="Nusbaum C."/>
            <person name="Birren B."/>
        </authorList>
    </citation>
    <scope>NUCLEOTIDE SEQUENCE [LARGE SCALE GENOMIC DNA]</scope>
    <source>
        <strain evidence="16 17">Ver097</strain>
    </source>
</reference>
<dbReference type="InterPro" id="IPR000531">
    <property type="entry name" value="Beta-barrel_TonB"/>
</dbReference>
<evidence type="ECO:0000256" key="7">
    <source>
        <dbReference type="ARBA" id="ARBA00023077"/>
    </source>
</evidence>
<keyword evidence="9" id="KW-0675">Receptor</keyword>